<proteinExistence type="predicted"/>
<protein>
    <submittedName>
        <fullName evidence="1">Uncharacterized protein</fullName>
    </submittedName>
</protein>
<accession>A0A0E9PYL0</accession>
<reference evidence="1" key="1">
    <citation type="submission" date="2014-11" db="EMBL/GenBank/DDBJ databases">
        <authorList>
            <person name="Amaro Gonzalez C."/>
        </authorList>
    </citation>
    <scope>NUCLEOTIDE SEQUENCE</scope>
</reference>
<sequence>MCTFRPRAQLERFSLVGPLPLNEVKHLDRLLQLHNTSEIHSKRHVSSDWVQ</sequence>
<reference evidence="1" key="2">
    <citation type="journal article" date="2015" name="Fish Shellfish Immunol.">
        <title>Early steps in the European eel (Anguilla anguilla)-Vibrio vulnificus interaction in the gills: Role of the RtxA13 toxin.</title>
        <authorList>
            <person name="Callol A."/>
            <person name="Pajuelo D."/>
            <person name="Ebbesson L."/>
            <person name="Teles M."/>
            <person name="MacKenzie S."/>
            <person name="Amaro C."/>
        </authorList>
    </citation>
    <scope>NUCLEOTIDE SEQUENCE</scope>
</reference>
<evidence type="ECO:0000313" key="1">
    <source>
        <dbReference type="EMBL" id="JAH09170.1"/>
    </source>
</evidence>
<dbReference type="EMBL" id="GBXM01099407">
    <property type="protein sequence ID" value="JAH09170.1"/>
    <property type="molecule type" value="Transcribed_RNA"/>
</dbReference>
<name>A0A0E9PYL0_ANGAN</name>
<organism evidence="1">
    <name type="scientific">Anguilla anguilla</name>
    <name type="common">European freshwater eel</name>
    <name type="synonym">Muraena anguilla</name>
    <dbReference type="NCBI Taxonomy" id="7936"/>
    <lineage>
        <taxon>Eukaryota</taxon>
        <taxon>Metazoa</taxon>
        <taxon>Chordata</taxon>
        <taxon>Craniata</taxon>
        <taxon>Vertebrata</taxon>
        <taxon>Euteleostomi</taxon>
        <taxon>Actinopterygii</taxon>
        <taxon>Neopterygii</taxon>
        <taxon>Teleostei</taxon>
        <taxon>Anguilliformes</taxon>
        <taxon>Anguillidae</taxon>
        <taxon>Anguilla</taxon>
    </lineage>
</organism>
<dbReference type="AlphaFoldDB" id="A0A0E9PYL0"/>